<dbReference type="AlphaFoldDB" id="I4EF94"/>
<reference evidence="1 2" key="1">
    <citation type="journal article" date="2012" name="ISME J.">
        <title>Nitrification expanded: discovery, physiology and genomics of a nitrite-oxidizing bacterium from the phylum Chloroflexi.</title>
        <authorList>
            <person name="Sorokin D.Y."/>
            <person name="Lucker S."/>
            <person name="Vejmelkova D."/>
            <person name="Kostrikina N.A."/>
            <person name="Kleerebezem R."/>
            <person name="Rijpstra W.I."/>
            <person name="Damste J.S."/>
            <person name="Le Paslier D."/>
            <person name="Muyzer G."/>
            <person name="Wagner M."/>
            <person name="van Loosdrecht M.C."/>
            <person name="Daims H."/>
        </authorList>
    </citation>
    <scope>NUCLEOTIDE SEQUENCE [LARGE SCALE GENOMIC DNA]</scope>
    <source>
        <strain evidence="2">none</strain>
    </source>
</reference>
<dbReference type="InterPro" id="IPR010982">
    <property type="entry name" value="Lambda_DNA-bd_dom_sf"/>
</dbReference>
<dbReference type="RefSeq" id="WP_008476438.1">
    <property type="nucleotide sequence ID" value="NZ_CAGS01000139.1"/>
</dbReference>
<dbReference type="Proteomes" id="UP000004221">
    <property type="component" value="Unassembled WGS sequence"/>
</dbReference>
<dbReference type="SUPFAM" id="SSF47413">
    <property type="entry name" value="lambda repressor-like DNA-binding domains"/>
    <property type="match status" value="1"/>
</dbReference>
<dbReference type="Gene3D" id="1.10.260.40">
    <property type="entry name" value="lambda repressor-like DNA-binding domains"/>
    <property type="match status" value="1"/>
</dbReference>
<dbReference type="EMBL" id="CAGS01000139">
    <property type="protein sequence ID" value="CCF83356.1"/>
    <property type="molecule type" value="Genomic_DNA"/>
</dbReference>
<dbReference type="GO" id="GO:0003677">
    <property type="term" value="F:DNA binding"/>
    <property type="evidence" value="ECO:0007669"/>
    <property type="project" value="InterPro"/>
</dbReference>
<organism evidence="1 2">
    <name type="scientific">Nitrolancea hollandica Lb</name>
    <dbReference type="NCBI Taxonomy" id="1129897"/>
    <lineage>
        <taxon>Bacteria</taxon>
        <taxon>Pseudomonadati</taxon>
        <taxon>Thermomicrobiota</taxon>
        <taxon>Thermomicrobia</taxon>
        <taxon>Sphaerobacterales</taxon>
        <taxon>Sphaerobacterineae</taxon>
        <taxon>Sphaerobacteraceae</taxon>
        <taxon>Nitrolancea</taxon>
    </lineage>
</organism>
<keyword evidence="2" id="KW-1185">Reference proteome</keyword>
<evidence type="ECO:0000313" key="1">
    <source>
        <dbReference type="EMBL" id="CCF83356.1"/>
    </source>
</evidence>
<gene>
    <name evidence="1" type="ORF">NITHO_2230012</name>
</gene>
<protein>
    <submittedName>
        <fullName evidence="1">Uncharacterized protein</fullName>
    </submittedName>
</protein>
<evidence type="ECO:0000313" key="2">
    <source>
        <dbReference type="Proteomes" id="UP000004221"/>
    </source>
</evidence>
<accession>I4EF94</accession>
<name>I4EF94_9BACT</name>
<proteinExistence type="predicted"/>
<sequence>MDIRLSKNQTNALKDELEERKYGKHLTSMELADKANVALDEVNRFERHLPIEDPATRGRIATALGITPELLAKIGGSEEISMDALSELEQCILDSTSTGTTSEKCQRLGLRPVLH</sequence>
<comment type="caution">
    <text evidence="1">The sequence shown here is derived from an EMBL/GenBank/DDBJ whole genome shotgun (WGS) entry which is preliminary data.</text>
</comment>